<dbReference type="EMBL" id="QXTE01000004">
    <property type="protein sequence ID" value="TFK15559.1"/>
    <property type="molecule type" value="Genomic_DNA"/>
</dbReference>
<keyword evidence="3" id="KW-1185">Reference proteome</keyword>
<proteinExistence type="predicted"/>
<protein>
    <submittedName>
        <fullName evidence="2">Transient receptor potential cation channel subfamily M member 6</fullName>
    </submittedName>
</protein>
<dbReference type="AlphaFoldDB" id="A0A4D9EY43"/>
<gene>
    <name evidence="2" type="ORF">DR999_PMT00859</name>
</gene>
<evidence type="ECO:0000313" key="3">
    <source>
        <dbReference type="Proteomes" id="UP000297703"/>
    </source>
</evidence>
<evidence type="ECO:0000313" key="2">
    <source>
        <dbReference type="EMBL" id="TFK15559.1"/>
    </source>
</evidence>
<dbReference type="Proteomes" id="UP000297703">
    <property type="component" value="Unassembled WGS sequence"/>
</dbReference>
<feature type="compositionally biased region" description="Polar residues" evidence="1">
    <location>
        <begin position="45"/>
        <end position="55"/>
    </location>
</feature>
<keyword evidence="2" id="KW-0675">Receptor</keyword>
<reference evidence="2 3" key="1">
    <citation type="submission" date="2019-04" db="EMBL/GenBank/DDBJ databases">
        <title>Draft genome of the big-headed turtle Platysternon megacephalum.</title>
        <authorList>
            <person name="Gong S."/>
        </authorList>
    </citation>
    <scope>NUCLEOTIDE SEQUENCE [LARGE SCALE GENOMIC DNA]</scope>
    <source>
        <strain evidence="2">DO16091913</strain>
        <tissue evidence="2">Muscle</tissue>
    </source>
</reference>
<organism evidence="2 3">
    <name type="scientific">Platysternon megacephalum</name>
    <name type="common">big-headed turtle</name>
    <dbReference type="NCBI Taxonomy" id="55544"/>
    <lineage>
        <taxon>Eukaryota</taxon>
        <taxon>Metazoa</taxon>
        <taxon>Chordata</taxon>
        <taxon>Craniata</taxon>
        <taxon>Vertebrata</taxon>
        <taxon>Euteleostomi</taxon>
        <taxon>Archelosauria</taxon>
        <taxon>Testudinata</taxon>
        <taxon>Testudines</taxon>
        <taxon>Cryptodira</taxon>
        <taxon>Durocryptodira</taxon>
        <taxon>Testudinoidea</taxon>
        <taxon>Platysternidae</taxon>
        <taxon>Platysternon</taxon>
    </lineage>
</organism>
<evidence type="ECO:0000256" key="1">
    <source>
        <dbReference type="SAM" id="MobiDB-lite"/>
    </source>
</evidence>
<name>A0A4D9EY43_9SAUR</name>
<sequence>MHRGEGGPRTAETPQAVAKRGTNTHPPVPGHPPPGGTNQREAPPLTSTTITSSGQARIGEQRLSSAPRKRRAQQHPGLSRAGASPRLRPGQSSLQRPGVTHPDNGGRDKKQPPNYSCPSMDNSAQYANFAGYGPGSAAPRQ</sequence>
<feature type="compositionally biased region" description="Pro residues" evidence="1">
    <location>
        <begin position="26"/>
        <end position="35"/>
    </location>
</feature>
<feature type="compositionally biased region" description="Polar residues" evidence="1">
    <location>
        <begin position="113"/>
        <end position="126"/>
    </location>
</feature>
<comment type="caution">
    <text evidence="2">The sequence shown here is derived from an EMBL/GenBank/DDBJ whole genome shotgun (WGS) entry which is preliminary data.</text>
</comment>
<feature type="region of interest" description="Disordered" evidence="1">
    <location>
        <begin position="1"/>
        <end position="141"/>
    </location>
</feature>
<reference evidence="2 3" key="2">
    <citation type="submission" date="2019-04" db="EMBL/GenBank/DDBJ databases">
        <title>The genome sequence of big-headed turtle.</title>
        <authorList>
            <person name="Gong S."/>
        </authorList>
    </citation>
    <scope>NUCLEOTIDE SEQUENCE [LARGE SCALE GENOMIC DNA]</scope>
    <source>
        <strain evidence="2">DO16091913</strain>
        <tissue evidence="2">Muscle</tissue>
    </source>
</reference>
<accession>A0A4D9EY43</accession>